<feature type="transmembrane region" description="Helical" evidence="4">
    <location>
        <begin position="48"/>
        <end position="69"/>
    </location>
</feature>
<evidence type="ECO:0000313" key="6">
    <source>
        <dbReference type="EMBL" id="GLQ93727.1"/>
    </source>
</evidence>
<dbReference type="EMBL" id="BSOB01000024">
    <property type="protein sequence ID" value="GLQ93727.1"/>
    <property type="molecule type" value="Genomic_DNA"/>
</dbReference>
<feature type="transmembrane region" description="Helical" evidence="4">
    <location>
        <begin position="225"/>
        <end position="245"/>
    </location>
</feature>
<proteinExistence type="predicted"/>
<dbReference type="EC" id="2.7.7.65" evidence="1"/>
<dbReference type="InterPro" id="IPR029787">
    <property type="entry name" value="Nucleotide_cyclase"/>
</dbReference>
<evidence type="ECO:0000256" key="4">
    <source>
        <dbReference type="SAM" id="Phobius"/>
    </source>
</evidence>
<evidence type="ECO:0000313" key="7">
    <source>
        <dbReference type="Proteomes" id="UP001156670"/>
    </source>
</evidence>
<evidence type="ECO:0000256" key="1">
    <source>
        <dbReference type="ARBA" id="ARBA00012528"/>
    </source>
</evidence>
<sequence>MFAWFVSGARAWYPDGWYLMKFDTASCVLLSAAGLAMLSNGSSSLRTWAGRGLALLVMLLAVLALYEHASGRSTGFDTLFVADTTSNKPGLMSVQTAVYFLLMALGLLLATVQGHRAGVAVVTLTVLLTLHALIIFSGYCFDAAQLFGQSMSTRTSPHTLACMLLLAIALIGWRMQLGYFPVLVGTGLGSRMARQVLPLAVLLPFVLMLSSTALAGAGWLSPKVALGLTIAVLAAALGVLVSLMGRRINALEQDLHDLSLMDESTGVLNYRGFELLGEQSFREARRSHHAVALLVFSVESVRELNEREEYDAGTHLMQDFAVILKASFELADIIACTGSDEFAVITKDENTGGVIALMRVGETVESLNTADRPHKIRFSVGEAISDPDSGESFHHLIERAGLRQRERRRVERVFGGEGEEGAARSSSDTARHA</sequence>
<dbReference type="Pfam" id="PF00990">
    <property type="entry name" value="GGDEF"/>
    <property type="match status" value="1"/>
</dbReference>
<dbReference type="Proteomes" id="UP001156670">
    <property type="component" value="Unassembled WGS sequence"/>
</dbReference>
<feature type="transmembrane region" description="Helical" evidence="4">
    <location>
        <begin position="196"/>
        <end position="219"/>
    </location>
</feature>
<keyword evidence="4" id="KW-0472">Membrane</keyword>
<gene>
    <name evidence="6" type="ORF">GCM10007901_26780</name>
</gene>
<name>A0ABQ5XPQ2_9GAMM</name>
<dbReference type="Gene3D" id="3.30.70.270">
    <property type="match status" value="1"/>
</dbReference>
<feature type="transmembrane region" description="Helical" evidence="4">
    <location>
        <begin position="117"/>
        <end position="138"/>
    </location>
</feature>
<dbReference type="InterPro" id="IPR000160">
    <property type="entry name" value="GGDEF_dom"/>
</dbReference>
<comment type="catalytic activity">
    <reaction evidence="2">
        <text>2 GTP = 3',3'-c-di-GMP + 2 diphosphate</text>
        <dbReference type="Rhea" id="RHEA:24898"/>
        <dbReference type="ChEBI" id="CHEBI:33019"/>
        <dbReference type="ChEBI" id="CHEBI:37565"/>
        <dbReference type="ChEBI" id="CHEBI:58805"/>
        <dbReference type="EC" id="2.7.7.65"/>
    </reaction>
</comment>
<comment type="caution">
    <text evidence="6">The sequence shown here is derived from an EMBL/GenBank/DDBJ whole genome shotgun (WGS) entry which is preliminary data.</text>
</comment>
<organism evidence="6 7">
    <name type="scientific">Dyella acidisoli</name>
    <dbReference type="NCBI Taxonomy" id="1867834"/>
    <lineage>
        <taxon>Bacteria</taxon>
        <taxon>Pseudomonadati</taxon>
        <taxon>Pseudomonadota</taxon>
        <taxon>Gammaproteobacteria</taxon>
        <taxon>Lysobacterales</taxon>
        <taxon>Rhodanobacteraceae</taxon>
        <taxon>Dyella</taxon>
    </lineage>
</organism>
<evidence type="ECO:0000259" key="5">
    <source>
        <dbReference type="PROSITE" id="PS50887"/>
    </source>
</evidence>
<dbReference type="SUPFAM" id="SSF55073">
    <property type="entry name" value="Nucleotide cyclase"/>
    <property type="match status" value="1"/>
</dbReference>
<feature type="transmembrane region" description="Helical" evidence="4">
    <location>
        <begin position="16"/>
        <end position="36"/>
    </location>
</feature>
<accession>A0ABQ5XPQ2</accession>
<keyword evidence="7" id="KW-1185">Reference proteome</keyword>
<protein>
    <recommendedName>
        <fullName evidence="1">diguanylate cyclase</fullName>
        <ecNumber evidence="1">2.7.7.65</ecNumber>
    </recommendedName>
</protein>
<dbReference type="NCBIfam" id="TIGR00254">
    <property type="entry name" value="GGDEF"/>
    <property type="match status" value="1"/>
</dbReference>
<evidence type="ECO:0000256" key="2">
    <source>
        <dbReference type="ARBA" id="ARBA00034247"/>
    </source>
</evidence>
<dbReference type="PANTHER" id="PTHR45138">
    <property type="entry name" value="REGULATORY COMPONENTS OF SENSORY TRANSDUCTION SYSTEM"/>
    <property type="match status" value="1"/>
</dbReference>
<reference evidence="7" key="1">
    <citation type="journal article" date="2019" name="Int. J. Syst. Evol. Microbiol.">
        <title>The Global Catalogue of Microorganisms (GCM) 10K type strain sequencing project: providing services to taxonomists for standard genome sequencing and annotation.</title>
        <authorList>
            <consortium name="The Broad Institute Genomics Platform"/>
            <consortium name="The Broad Institute Genome Sequencing Center for Infectious Disease"/>
            <person name="Wu L."/>
            <person name="Ma J."/>
        </authorList>
    </citation>
    <scope>NUCLEOTIDE SEQUENCE [LARGE SCALE GENOMIC DNA]</scope>
    <source>
        <strain evidence="7">NBRC 111980</strain>
    </source>
</reference>
<feature type="transmembrane region" description="Helical" evidence="4">
    <location>
        <begin position="158"/>
        <end position="175"/>
    </location>
</feature>
<keyword evidence="4" id="KW-1133">Transmembrane helix</keyword>
<feature type="region of interest" description="Disordered" evidence="3">
    <location>
        <begin position="411"/>
        <end position="433"/>
    </location>
</feature>
<dbReference type="PANTHER" id="PTHR45138:SF9">
    <property type="entry name" value="DIGUANYLATE CYCLASE DGCM-RELATED"/>
    <property type="match status" value="1"/>
</dbReference>
<dbReference type="InterPro" id="IPR050469">
    <property type="entry name" value="Diguanylate_Cyclase"/>
</dbReference>
<dbReference type="InterPro" id="IPR043128">
    <property type="entry name" value="Rev_trsase/Diguanyl_cyclase"/>
</dbReference>
<keyword evidence="4" id="KW-0812">Transmembrane</keyword>
<dbReference type="PROSITE" id="PS50887">
    <property type="entry name" value="GGDEF"/>
    <property type="match status" value="1"/>
</dbReference>
<feature type="transmembrane region" description="Helical" evidence="4">
    <location>
        <begin position="89"/>
        <end position="110"/>
    </location>
</feature>
<evidence type="ECO:0000256" key="3">
    <source>
        <dbReference type="SAM" id="MobiDB-lite"/>
    </source>
</evidence>
<dbReference type="SMART" id="SM00267">
    <property type="entry name" value="GGDEF"/>
    <property type="match status" value="1"/>
</dbReference>
<feature type="domain" description="GGDEF" evidence="5">
    <location>
        <begin position="289"/>
        <end position="425"/>
    </location>
</feature>